<dbReference type="STRING" id="580166.AUP43_07735"/>
<dbReference type="InterPro" id="IPR014284">
    <property type="entry name" value="RNA_pol_sigma-70_dom"/>
</dbReference>
<dbReference type="NCBIfam" id="NF005693">
    <property type="entry name" value="PRK07500.1"/>
    <property type="match status" value="1"/>
</dbReference>
<comment type="function">
    <text evidence="6">Sigma factors are initiation factors that promote the attachment of RNA polymerase to specific initiation sites and are then released.</text>
</comment>
<dbReference type="SUPFAM" id="SSF88946">
    <property type="entry name" value="Sigma2 domain of RNA polymerase sigma factors"/>
    <property type="match status" value="1"/>
</dbReference>
<sequence length="294" mass="33831">MAYIDDPETQRANLTFIRTSMKEPLLSREHEQDLAIRWRDAHDEKALHELVRSYTRLVIATASRFRNYGLPMGDLVQEGNVGLMQAAARFEPDRDVRFSTYATWWIRSAIQDYILRNWSIVRTGTTAAQKSLFFNLRRLRAKINDINAGAMTQDARLKVATELRVSLQEVEAMEMRLGGSDQSLNAPIAETGDDSWQDFLPDQRPTPEMVVTGLRDSVSRSRWLAEALSDLSPRERVIIERRRLVDEGATLEELGRELGVSKERVRQLENRAMNKLRVSMLRNVGKPDELFIEE</sequence>
<dbReference type="PANTHER" id="PTHR30376">
    <property type="entry name" value="SIGMA FACTOR RPOH HEAT SHOCK RELATED"/>
    <property type="match status" value="1"/>
</dbReference>
<evidence type="ECO:0000259" key="8">
    <source>
        <dbReference type="PROSITE" id="PS00716"/>
    </source>
</evidence>
<keyword evidence="3 6" id="KW-0731">Sigma factor</keyword>
<dbReference type="InterPro" id="IPR007630">
    <property type="entry name" value="RNA_pol_sigma70_r4"/>
</dbReference>
<evidence type="ECO:0000256" key="1">
    <source>
        <dbReference type="ARBA" id="ARBA00007788"/>
    </source>
</evidence>
<protein>
    <recommendedName>
        <fullName evidence="6">RNA polymerase sigma factor</fullName>
    </recommendedName>
</protein>
<dbReference type="RefSeq" id="WP_067555108.1">
    <property type="nucleotide sequence ID" value="NZ_LPXN01000100.1"/>
</dbReference>
<dbReference type="InterPro" id="IPR000943">
    <property type="entry name" value="RNA_pol_sigma70"/>
</dbReference>
<dbReference type="NCBIfam" id="TIGR02937">
    <property type="entry name" value="sigma70-ECF"/>
    <property type="match status" value="1"/>
</dbReference>
<evidence type="ECO:0000313" key="10">
    <source>
        <dbReference type="Proteomes" id="UP000076400"/>
    </source>
</evidence>
<dbReference type="PIRSF" id="PIRSF000770">
    <property type="entry name" value="RNA_pol_sigma-SigE/K"/>
    <property type="match status" value="1"/>
</dbReference>
<feature type="domain" description="RNA polymerase sigma-70" evidence="8">
    <location>
        <begin position="250"/>
        <end position="276"/>
    </location>
</feature>
<keyword evidence="4 6" id="KW-0238">DNA-binding</keyword>
<dbReference type="InterPro" id="IPR013325">
    <property type="entry name" value="RNA_pol_sigma_r2"/>
</dbReference>
<dbReference type="Gene3D" id="1.20.140.160">
    <property type="match status" value="1"/>
</dbReference>
<accession>A0A154W6B7</accession>
<dbReference type="PROSITE" id="PS00715">
    <property type="entry name" value="SIGMA70_1"/>
    <property type="match status" value="1"/>
</dbReference>
<reference evidence="9 10" key="1">
    <citation type="submission" date="2015-12" db="EMBL/GenBank/DDBJ databases">
        <title>Genome sequence of Oceanibaculum pacificum MCCC 1A02656.</title>
        <authorList>
            <person name="Lu L."/>
            <person name="Lai Q."/>
            <person name="Shao Z."/>
            <person name="Qian P."/>
        </authorList>
    </citation>
    <scope>NUCLEOTIDE SEQUENCE [LARGE SCALE GENOMIC DNA]</scope>
    <source>
        <strain evidence="9 10">MCCC 1A02656</strain>
    </source>
</reference>
<evidence type="ECO:0000313" key="9">
    <source>
        <dbReference type="EMBL" id="KZD09085.1"/>
    </source>
</evidence>
<evidence type="ECO:0000256" key="2">
    <source>
        <dbReference type="ARBA" id="ARBA00023015"/>
    </source>
</evidence>
<dbReference type="PROSITE" id="PS00716">
    <property type="entry name" value="SIGMA70_2"/>
    <property type="match status" value="1"/>
</dbReference>
<evidence type="ECO:0000256" key="4">
    <source>
        <dbReference type="ARBA" id="ARBA00023125"/>
    </source>
</evidence>
<dbReference type="Pfam" id="PF04545">
    <property type="entry name" value="Sigma70_r4"/>
    <property type="match status" value="1"/>
</dbReference>
<keyword evidence="5 6" id="KW-0804">Transcription</keyword>
<dbReference type="AlphaFoldDB" id="A0A154W6B7"/>
<dbReference type="InterPro" id="IPR050813">
    <property type="entry name" value="Sigma-70_Factor"/>
</dbReference>
<gene>
    <name evidence="9" type="ORF">AUP43_07735</name>
</gene>
<evidence type="ECO:0000256" key="5">
    <source>
        <dbReference type="ARBA" id="ARBA00023163"/>
    </source>
</evidence>
<comment type="caution">
    <text evidence="9">The sequence shown here is derived from an EMBL/GenBank/DDBJ whole genome shotgun (WGS) entry which is preliminary data.</text>
</comment>
<evidence type="ECO:0000256" key="3">
    <source>
        <dbReference type="ARBA" id="ARBA00023082"/>
    </source>
</evidence>
<comment type="similarity">
    <text evidence="1 6">Belongs to the sigma-70 factor family.</text>
</comment>
<dbReference type="Proteomes" id="UP000076400">
    <property type="component" value="Unassembled WGS sequence"/>
</dbReference>
<dbReference type="GO" id="GO:0006352">
    <property type="term" value="P:DNA-templated transcription initiation"/>
    <property type="evidence" value="ECO:0007669"/>
    <property type="project" value="InterPro"/>
</dbReference>
<name>A0A154W6B7_9PROT</name>
<evidence type="ECO:0000256" key="6">
    <source>
        <dbReference type="RuleBase" id="RU362124"/>
    </source>
</evidence>
<proteinExistence type="inferred from homology"/>
<dbReference type="GO" id="GO:0003677">
    <property type="term" value="F:DNA binding"/>
    <property type="evidence" value="ECO:0007669"/>
    <property type="project" value="UniProtKB-KW"/>
</dbReference>
<dbReference type="InterPro" id="IPR007627">
    <property type="entry name" value="RNA_pol_sigma70_r2"/>
</dbReference>
<keyword evidence="10" id="KW-1185">Reference proteome</keyword>
<evidence type="ECO:0000259" key="7">
    <source>
        <dbReference type="PROSITE" id="PS00715"/>
    </source>
</evidence>
<keyword evidence="2 6" id="KW-0805">Transcription regulation</keyword>
<dbReference type="Pfam" id="PF04542">
    <property type="entry name" value="Sigma70_r2"/>
    <property type="match status" value="1"/>
</dbReference>
<dbReference type="NCBIfam" id="NF005143">
    <property type="entry name" value="PRK06596.1"/>
    <property type="match status" value="1"/>
</dbReference>
<dbReference type="SUPFAM" id="SSF88659">
    <property type="entry name" value="Sigma3 and sigma4 domains of RNA polymerase sigma factors"/>
    <property type="match status" value="1"/>
</dbReference>
<organism evidence="9 10">
    <name type="scientific">Oceanibaculum pacificum</name>
    <dbReference type="NCBI Taxonomy" id="580166"/>
    <lineage>
        <taxon>Bacteria</taxon>
        <taxon>Pseudomonadati</taxon>
        <taxon>Pseudomonadota</taxon>
        <taxon>Alphaproteobacteria</taxon>
        <taxon>Rhodospirillales</taxon>
        <taxon>Oceanibaculaceae</taxon>
        <taxon>Oceanibaculum</taxon>
    </lineage>
</organism>
<dbReference type="GO" id="GO:0016987">
    <property type="term" value="F:sigma factor activity"/>
    <property type="evidence" value="ECO:0007669"/>
    <property type="project" value="UniProtKB-KW"/>
</dbReference>
<dbReference type="PRINTS" id="PR00046">
    <property type="entry name" value="SIGMA70FCT"/>
</dbReference>
<dbReference type="OrthoDB" id="9809557at2"/>
<dbReference type="InterPro" id="IPR013324">
    <property type="entry name" value="RNA_pol_sigma_r3/r4-like"/>
</dbReference>
<feature type="domain" description="RNA polymerase sigma-70" evidence="7">
    <location>
        <begin position="74"/>
        <end position="87"/>
    </location>
</feature>
<dbReference type="EMBL" id="LPXN01000100">
    <property type="protein sequence ID" value="KZD09085.1"/>
    <property type="molecule type" value="Genomic_DNA"/>
</dbReference>
<dbReference type="PANTHER" id="PTHR30376:SF3">
    <property type="entry name" value="RNA POLYMERASE SIGMA FACTOR RPOH"/>
    <property type="match status" value="1"/>
</dbReference>
<dbReference type="Gene3D" id="1.10.601.10">
    <property type="entry name" value="RNA Polymerase Primary Sigma Factor"/>
    <property type="match status" value="1"/>
</dbReference>